<evidence type="ECO:0000256" key="1">
    <source>
        <dbReference type="SAM" id="Phobius"/>
    </source>
</evidence>
<accession>A0AAV1XN33</accession>
<protein>
    <submittedName>
        <fullName evidence="2">Uncharacterized protein</fullName>
    </submittedName>
</protein>
<proteinExistence type="predicted"/>
<evidence type="ECO:0000313" key="2">
    <source>
        <dbReference type="EMBL" id="CAL0322577.1"/>
    </source>
</evidence>
<feature type="transmembrane region" description="Helical" evidence="1">
    <location>
        <begin position="6"/>
        <end position="25"/>
    </location>
</feature>
<sequence>MGNTTILLAMFKLCTITLIISTLFMSLHARNLKGHVDSLHLMHEFGFDQIKHTRTRISFDDRVAPGGPDPIHNNHHHLP</sequence>
<dbReference type="Proteomes" id="UP001497480">
    <property type="component" value="Unassembled WGS sequence"/>
</dbReference>
<dbReference type="AlphaFoldDB" id="A0AAV1XN33"/>
<evidence type="ECO:0000313" key="3">
    <source>
        <dbReference type="Proteomes" id="UP001497480"/>
    </source>
</evidence>
<dbReference type="EMBL" id="CAXHTB010000016">
    <property type="protein sequence ID" value="CAL0322577.1"/>
    <property type="molecule type" value="Genomic_DNA"/>
</dbReference>
<organism evidence="2 3">
    <name type="scientific">Lupinus luteus</name>
    <name type="common">European yellow lupine</name>
    <dbReference type="NCBI Taxonomy" id="3873"/>
    <lineage>
        <taxon>Eukaryota</taxon>
        <taxon>Viridiplantae</taxon>
        <taxon>Streptophyta</taxon>
        <taxon>Embryophyta</taxon>
        <taxon>Tracheophyta</taxon>
        <taxon>Spermatophyta</taxon>
        <taxon>Magnoliopsida</taxon>
        <taxon>eudicotyledons</taxon>
        <taxon>Gunneridae</taxon>
        <taxon>Pentapetalae</taxon>
        <taxon>rosids</taxon>
        <taxon>fabids</taxon>
        <taxon>Fabales</taxon>
        <taxon>Fabaceae</taxon>
        <taxon>Papilionoideae</taxon>
        <taxon>50 kb inversion clade</taxon>
        <taxon>genistoids sensu lato</taxon>
        <taxon>core genistoids</taxon>
        <taxon>Genisteae</taxon>
        <taxon>Lupinus</taxon>
    </lineage>
</organism>
<keyword evidence="1" id="KW-1133">Transmembrane helix</keyword>
<keyword evidence="1" id="KW-0812">Transmembrane</keyword>
<keyword evidence="1" id="KW-0472">Membrane</keyword>
<keyword evidence="3" id="KW-1185">Reference proteome</keyword>
<reference evidence="2 3" key="1">
    <citation type="submission" date="2024-03" db="EMBL/GenBank/DDBJ databases">
        <authorList>
            <person name="Martinez-Hernandez J."/>
        </authorList>
    </citation>
    <scope>NUCLEOTIDE SEQUENCE [LARGE SCALE GENOMIC DNA]</scope>
</reference>
<gene>
    <name evidence="2" type="ORF">LLUT_LOCUS23637</name>
</gene>
<name>A0AAV1XN33_LUPLU</name>
<comment type="caution">
    <text evidence="2">The sequence shown here is derived from an EMBL/GenBank/DDBJ whole genome shotgun (WGS) entry which is preliminary data.</text>
</comment>